<feature type="chain" id="PRO_5034245394" evidence="1">
    <location>
        <begin position="20"/>
        <end position="159"/>
    </location>
</feature>
<keyword evidence="3" id="KW-1185">Reference proteome</keyword>
<evidence type="ECO:0000313" key="3">
    <source>
        <dbReference type="Proteomes" id="UP000694383"/>
    </source>
</evidence>
<dbReference type="Proteomes" id="UP000694383">
    <property type="component" value="Unplaced"/>
</dbReference>
<sequence>MLLLLLCCWSFSLLRLSSSLIHGHMPVDQGPISSHRSDGPYLPDIERSRVPDSVLDPDLLSADAVEDHFVMEPGSYEEVQQHSEQCKQAQFPLRKLISCIGFAPCRTRLQACSCRAGPCARLAAASLTNSPAWVTLCPAVTPATPVIAASSMPSVTAAK</sequence>
<feature type="signal peptide" evidence="1">
    <location>
        <begin position="1"/>
        <end position="19"/>
    </location>
</feature>
<reference evidence="2" key="1">
    <citation type="submission" date="2025-08" db="UniProtKB">
        <authorList>
            <consortium name="Ensembl"/>
        </authorList>
    </citation>
    <scope>IDENTIFICATION</scope>
</reference>
<keyword evidence="1" id="KW-0732">Signal</keyword>
<dbReference type="GeneTree" id="ENSGT01140000286002"/>
<accession>A0A8C7ZFY3</accession>
<proteinExistence type="predicted"/>
<dbReference type="Ensembl" id="ENSOSIT00000043877.1">
    <property type="protein sequence ID" value="ENSOSIP00000041665.1"/>
    <property type="gene ID" value="ENSOSIG00000020209.1"/>
</dbReference>
<reference evidence="2" key="2">
    <citation type="submission" date="2025-09" db="UniProtKB">
        <authorList>
            <consortium name="Ensembl"/>
        </authorList>
    </citation>
    <scope>IDENTIFICATION</scope>
</reference>
<evidence type="ECO:0000313" key="2">
    <source>
        <dbReference type="Ensembl" id="ENSOSIP00000041665.1"/>
    </source>
</evidence>
<name>A0A8C7ZFY3_9TELE</name>
<protein>
    <submittedName>
        <fullName evidence="2">Uncharacterized protein</fullName>
    </submittedName>
</protein>
<evidence type="ECO:0000256" key="1">
    <source>
        <dbReference type="SAM" id="SignalP"/>
    </source>
</evidence>
<dbReference type="AlphaFoldDB" id="A0A8C7ZFY3"/>
<organism evidence="2 3">
    <name type="scientific">Oryzias sinensis</name>
    <name type="common">Chinese medaka</name>
    <dbReference type="NCBI Taxonomy" id="183150"/>
    <lineage>
        <taxon>Eukaryota</taxon>
        <taxon>Metazoa</taxon>
        <taxon>Chordata</taxon>
        <taxon>Craniata</taxon>
        <taxon>Vertebrata</taxon>
        <taxon>Euteleostomi</taxon>
        <taxon>Actinopterygii</taxon>
        <taxon>Neopterygii</taxon>
        <taxon>Teleostei</taxon>
        <taxon>Neoteleostei</taxon>
        <taxon>Acanthomorphata</taxon>
        <taxon>Ovalentaria</taxon>
        <taxon>Atherinomorphae</taxon>
        <taxon>Beloniformes</taxon>
        <taxon>Adrianichthyidae</taxon>
        <taxon>Oryziinae</taxon>
        <taxon>Oryzias</taxon>
    </lineage>
</organism>